<evidence type="ECO:0000256" key="1">
    <source>
        <dbReference type="SAM" id="Coils"/>
    </source>
</evidence>
<protein>
    <recommendedName>
        <fullName evidence="5">Polyhydroxyalkanoate synthesis regulator phasin</fullName>
    </recommendedName>
</protein>
<dbReference type="RefSeq" id="WP_212817191.1">
    <property type="nucleotide sequence ID" value="NZ_AP023359.1"/>
</dbReference>
<evidence type="ECO:0000313" key="3">
    <source>
        <dbReference type="EMBL" id="BCJ67944.1"/>
    </source>
</evidence>
<dbReference type="EMBL" id="AP023359">
    <property type="protein sequence ID" value="BCJ67944.1"/>
    <property type="molecule type" value="Genomic_DNA"/>
</dbReference>
<accession>A0A810N601</accession>
<reference evidence="3" key="1">
    <citation type="submission" date="2020-08" db="EMBL/GenBank/DDBJ databases">
        <title>Whole genome shotgun sequence of Polymorphospora rubra NBRC 101157.</title>
        <authorList>
            <person name="Komaki H."/>
            <person name="Tamura T."/>
        </authorList>
    </citation>
    <scope>NUCLEOTIDE SEQUENCE</scope>
    <source>
        <strain evidence="3">NBRC 101157</strain>
    </source>
</reference>
<evidence type="ECO:0000313" key="4">
    <source>
        <dbReference type="Proteomes" id="UP000680866"/>
    </source>
</evidence>
<keyword evidence="1" id="KW-0175">Coiled coil</keyword>
<name>A0A810N601_9ACTN</name>
<evidence type="ECO:0000256" key="2">
    <source>
        <dbReference type="SAM" id="MobiDB-lite"/>
    </source>
</evidence>
<evidence type="ECO:0008006" key="5">
    <source>
        <dbReference type="Google" id="ProtNLM"/>
    </source>
</evidence>
<gene>
    <name evidence="3" type="ORF">Prubr_49650</name>
</gene>
<feature type="region of interest" description="Disordered" evidence="2">
    <location>
        <begin position="178"/>
        <end position="241"/>
    </location>
</feature>
<organism evidence="3 4">
    <name type="scientific">Polymorphospora rubra</name>
    <dbReference type="NCBI Taxonomy" id="338584"/>
    <lineage>
        <taxon>Bacteria</taxon>
        <taxon>Bacillati</taxon>
        <taxon>Actinomycetota</taxon>
        <taxon>Actinomycetes</taxon>
        <taxon>Micromonosporales</taxon>
        <taxon>Micromonosporaceae</taxon>
        <taxon>Polymorphospora</taxon>
    </lineage>
</organism>
<feature type="coiled-coil region" evidence="1">
    <location>
        <begin position="82"/>
        <end position="109"/>
    </location>
</feature>
<dbReference type="KEGG" id="pry:Prubr_49650"/>
<sequence>MPDAWRAYLEMALGLTEASKKKAERAARNLVGAGGATAAQLQAMAEELLTTSAANREALTKLVRFEVDRTLGAVGLATAEEVADLTTRVRDLERELIETQARADAAEAAGAALLPAAGAPPAAPTAAKPVAKKAVAKKPVAKKPVAKKAVAKKAVAKKTVAKRSEVGRAVSPLFEPAPADLVTEPPVSRASAVEAPTEVAAAPTKGVTPRRAAAKKAAPAKKAVAKKAVKKAAPPAGSAEA</sequence>
<dbReference type="AlphaFoldDB" id="A0A810N601"/>
<dbReference type="Proteomes" id="UP000680866">
    <property type="component" value="Chromosome"/>
</dbReference>
<proteinExistence type="predicted"/>
<keyword evidence="4" id="KW-1185">Reference proteome</keyword>
<feature type="compositionally biased region" description="Low complexity" evidence="2">
    <location>
        <begin position="231"/>
        <end position="241"/>
    </location>
</feature>
<feature type="compositionally biased region" description="Low complexity" evidence="2">
    <location>
        <begin position="192"/>
        <end position="204"/>
    </location>
</feature>